<keyword evidence="1" id="KW-1133">Transmembrane helix</keyword>
<protein>
    <submittedName>
        <fullName evidence="2">Uncharacterized protein</fullName>
    </submittedName>
</protein>
<evidence type="ECO:0000313" key="2">
    <source>
        <dbReference type="EMBL" id="CAD9771413.1"/>
    </source>
</evidence>
<organism evidence="2">
    <name type="scientific">Lotharella oceanica</name>
    <dbReference type="NCBI Taxonomy" id="641309"/>
    <lineage>
        <taxon>Eukaryota</taxon>
        <taxon>Sar</taxon>
        <taxon>Rhizaria</taxon>
        <taxon>Cercozoa</taxon>
        <taxon>Chlorarachniophyceae</taxon>
        <taxon>Lotharella</taxon>
    </lineage>
</organism>
<accession>A0A7S2XG20</accession>
<feature type="transmembrane region" description="Helical" evidence="1">
    <location>
        <begin position="72"/>
        <end position="92"/>
    </location>
</feature>
<proteinExistence type="predicted"/>
<reference evidence="2" key="1">
    <citation type="submission" date="2021-01" db="EMBL/GenBank/DDBJ databases">
        <authorList>
            <person name="Corre E."/>
            <person name="Pelletier E."/>
            <person name="Niang G."/>
            <person name="Scheremetjew M."/>
            <person name="Finn R."/>
            <person name="Kale V."/>
            <person name="Holt S."/>
            <person name="Cochrane G."/>
            <person name="Meng A."/>
            <person name="Brown T."/>
            <person name="Cohen L."/>
        </authorList>
    </citation>
    <scope>NUCLEOTIDE SEQUENCE</scope>
    <source>
        <strain evidence="2">CCMP622</strain>
    </source>
</reference>
<feature type="transmembrane region" description="Helical" evidence="1">
    <location>
        <begin position="36"/>
        <end position="52"/>
    </location>
</feature>
<dbReference type="EMBL" id="HBHP01024856">
    <property type="protein sequence ID" value="CAD9771413.1"/>
    <property type="molecule type" value="Transcribed_RNA"/>
</dbReference>
<evidence type="ECO:0000256" key="1">
    <source>
        <dbReference type="SAM" id="Phobius"/>
    </source>
</evidence>
<dbReference type="AlphaFoldDB" id="A0A7S2XG20"/>
<keyword evidence="1" id="KW-0812">Transmembrane</keyword>
<keyword evidence="1" id="KW-0472">Membrane</keyword>
<name>A0A7S2XG20_9EUKA</name>
<sequence length="107" mass="11548">MDPVFCYTARAKGSCIAGLWVALAVSLFCKKTEEARLAYIVGLVFHALSGYAHGSAFSQEAEGYFVDSKMHAIYVIIHTLAVCVYGALLCGIPNEAPVKDTTVKKTK</sequence>
<gene>
    <name evidence="2" type="ORF">LSP00402_LOCUS15403</name>
</gene>